<dbReference type="Pfam" id="PF01061">
    <property type="entry name" value="ABC2_membrane"/>
    <property type="match status" value="1"/>
</dbReference>
<evidence type="ECO:0000259" key="9">
    <source>
        <dbReference type="PROSITE" id="PS50893"/>
    </source>
</evidence>
<feature type="domain" description="ABC transporter" evidence="9">
    <location>
        <begin position="36"/>
        <end position="281"/>
    </location>
</feature>
<comment type="subcellular location">
    <subcellularLocation>
        <location evidence="1">Membrane</location>
        <topology evidence="1">Multi-pass membrane protein</topology>
    </subcellularLocation>
</comment>
<dbReference type="GeneID" id="7826788"/>
<name>Q22NV5_TETTS</name>
<reference evidence="11" key="1">
    <citation type="journal article" date="2006" name="PLoS Biol.">
        <title>Macronuclear genome sequence of the ciliate Tetrahymena thermophila, a model eukaryote.</title>
        <authorList>
            <person name="Eisen J.A."/>
            <person name="Coyne R.S."/>
            <person name="Wu M."/>
            <person name="Wu D."/>
            <person name="Thiagarajan M."/>
            <person name="Wortman J.R."/>
            <person name="Badger J.H."/>
            <person name="Ren Q."/>
            <person name="Amedeo P."/>
            <person name="Jones K.M."/>
            <person name="Tallon L.J."/>
            <person name="Delcher A.L."/>
            <person name="Salzberg S.L."/>
            <person name="Silva J.C."/>
            <person name="Haas B.J."/>
            <person name="Majoros W.H."/>
            <person name="Farzad M."/>
            <person name="Carlton J.M."/>
            <person name="Smith R.K. Jr."/>
            <person name="Garg J."/>
            <person name="Pearlman R.E."/>
            <person name="Karrer K.M."/>
            <person name="Sun L."/>
            <person name="Manning G."/>
            <person name="Elde N.C."/>
            <person name="Turkewitz A.P."/>
            <person name="Asai D.J."/>
            <person name="Wilkes D.E."/>
            <person name="Wang Y."/>
            <person name="Cai H."/>
            <person name="Collins K."/>
            <person name="Stewart B.A."/>
            <person name="Lee S.R."/>
            <person name="Wilamowska K."/>
            <person name="Weinberg Z."/>
            <person name="Ruzzo W.L."/>
            <person name="Wloga D."/>
            <person name="Gaertig J."/>
            <person name="Frankel J."/>
            <person name="Tsao C.-C."/>
            <person name="Gorovsky M.A."/>
            <person name="Keeling P.J."/>
            <person name="Waller R.F."/>
            <person name="Patron N.J."/>
            <person name="Cherry J.M."/>
            <person name="Stover N.A."/>
            <person name="Krieger C.J."/>
            <person name="del Toro C."/>
            <person name="Ryder H.F."/>
            <person name="Williamson S.C."/>
            <person name="Barbeau R.A."/>
            <person name="Hamilton E.P."/>
            <person name="Orias E."/>
        </authorList>
    </citation>
    <scope>NUCLEOTIDE SEQUENCE [LARGE SCALE GENOMIC DNA]</scope>
    <source>
        <strain evidence="11">SB210</strain>
    </source>
</reference>
<organism evidence="10 11">
    <name type="scientific">Tetrahymena thermophila (strain SB210)</name>
    <dbReference type="NCBI Taxonomy" id="312017"/>
    <lineage>
        <taxon>Eukaryota</taxon>
        <taxon>Sar</taxon>
        <taxon>Alveolata</taxon>
        <taxon>Ciliophora</taxon>
        <taxon>Intramacronucleata</taxon>
        <taxon>Oligohymenophorea</taxon>
        <taxon>Hymenostomatida</taxon>
        <taxon>Tetrahymenina</taxon>
        <taxon>Tetrahymenidae</taxon>
        <taxon>Tetrahymena</taxon>
    </lineage>
</organism>
<keyword evidence="6 8" id="KW-1133">Transmembrane helix</keyword>
<dbReference type="InterPro" id="IPR050352">
    <property type="entry name" value="ABCG_transporters"/>
</dbReference>
<dbReference type="Pfam" id="PF00005">
    <property type="entry name" value="ABC_tran"/>
    <property type="match status" value="1"/>
</dbReference>
<feature type="transmembrane region" description="Helical" evidence="8">
    <location>
        <begin position="364"/>
        <end position="380"/>
    </location>
</feature>
<evidence type="ECO:0000256" key="4">
    <source>
        <dbReference type="ARBA" id="ARBA00022741"/>
    </source>
</evidence>
<dbReference type="InterPro" id="IPR043926">
    <property type="entry name" value="ABCG_dom"/>
</dbReference>
<evidence type="ECO:0000256" key="7">
    <source>
        <dbReference type="ARBA" id="ARBA00023136"/>
    </source>
</evidence>
<keyword evidence="11" id="KW-1185">Reference proteome</keyword>
<dbReference type="PROSITE" id="PS00211">
    <property type="entry name" value="ABC_TRANSPORTER_1"/>
    <property type="match status" value="1"/>
</dbReference>
<keyword evidence="7 8" id="KW-0472">Membrane</keyword>
<dbReference type="InterPro" id="IPR017871">
    <property type="entry name" value="ABC_transporter-like_CS"/>
</dbReference>
<keyword evidence="4" id="KW-0547">Nucleotide-binding</keyword>
<dbReference type="InParanoid" id="Q22NV5"/>
<keyword evidence="2" id="KW-0813">Transport</keyword>
<feature type="transmembrane region" description="Helical" evidence="8">
    <location>
        <begin position="400"/>
        <end position="420"/>
    </location>
</feature>
<dbReference type="EMBL" id="GG662856">
    <property type="protein sequence ID" value="EAR87056.1"/>
    <property type="molecule type" value="Genomic_DNA"/>
</dbReference>
<dbReference type="GO" id="GO:0005524">
    <property type="term" value="F:ATP binding"/>
    <property type="evidence" value="ECO:0007669"/>
    <property type="project" value="UniProtKB-KW"/>
</dbReference>
<dbReference type="KEGG" id="tet:TTHERM_00418430"/>
<accession>Q22NV5</accession>
<dbReference type="OMA" id="MPRHLTY"/>
<dbReference type="InterPro" id="IPR027417">
    <property type="entry name" value="P-loop_NTPase"/>
</dbReference>
<dbReference type="eggNOG" id="KOG0061">
    <property type="taxonomic scope" value="Eukaryota"/>
</dbReference>
<dbReference type="Gene3D" id="3.40.50.300">
    <property type="entry name" value="P-loop containing nucleotide triphosphate hydrolases"/>
    <property type="match status" value="1"/>
</dbReference>
<feature type="transmembrane region" description="Helical" evidence="8">
    <location>
        <begin position="581"/>
        <end position="600"/>
    </location>
</feature>
<dbReference type="AlphaFoldDB" id="Q22NV5"/>
<evidence type="ECO:0000256" key="5">
    <source>
        <dbReference type="ARBA" id="ARBA00022840"/>
    </source>
</evidence>
<evidence type="ECO:0000256" key="2">
    <source>
        <dbReference type="ARBA" id="ARBA00022448"/>
    </source>
</evidence>
<evidence type="ECO:0000256" key="6">
    <source>
        <dbReference type="ARBA" id="ARBA00022989"/>
    </source>
</evidence>
<dbReference type="RefSeq" id="XP_001007301.1">
    <property type="nucleotide sequence ID" value="XM_001007301.1"/>
</dbReference>
<dbReference type="Proteomes" id="UP000009168">
    <property type="component" value="Unassembled WGS sequence"/>
</dbReference>
<dbReference type="STRING" id="312017.Q22NV5"/>
<dbReference type="PROSITE" id="PS50893">
    <property type="entry name" value="ABC_TRANSPORTER_2"/>
    <property type="match status" value="1"/>
</dbReference>
<dbReference type="InterPro" id="IPR003593">
    <property type="entry name" value="AAA+_ATPase"/>
</dbReference>
<keyword evidence="3 8" id="KW-0812">Transmembrane</keyword>
<protein>
    <submittedName>
        <fullName evidence="10">ABC transporter family protein</fullName>
    </submittedName>
</protein>
<sequence length="607" mass="69051">MKTENINTANILTGNLASENIFTEIQSQEKNIPVDLTFKNLNYGVDIKGNHRPILKNVSGIFKQGTVTAILGASGGGKTSLLNVLSQKIRPKSGVKVEGDIKANGKTFNNETFNQFSAYVMQNDILLETLTAKECIKFAADFKLEGTEEYKQQKVDQMIKLLKLGKCQNSLIGGQFLKGISGGERKRVNIGCELITEPSVLFLDEPTSGLDSFTAYIVISALRDYAKQYNKTVIMSIHSPSTDIWNLFDNIILLVQGRMIYQGTQTDILPYFKSIGFECPTNMCPGDYLMNYMTWNEENEKIFPHFYEQYDQRIEPRIQQEINSIKETVIPLKDVVTTYWFQIKKIAERTIISTKRNPLLFKSRVYQTIVMSLFIGLVFLNQDQITKNSTNVEIQNRIGVLFLTGMAMFMKSLNGVLLSFPAEREVFLKEENSKYYSTFSYLVGRLTLEYAQITIYPFINAIFVYFMVGLNTTNAGLFFYFVFVNVLLSYVGNALGLICGTVFTNPRTASALQPIFKLPFVLFAGFYKNRSDYATWIGWIQYLSPFTYALEGLVTNELEFTETPYDILSANDFSIGKWNCVYIIMGLFVFYQCLAAFCLYQKRGTLQ</sequence>
<dbReference type="GO" id="GO:0140359">
    <property type="term" value="F:ABC-type transporter activity"/>
    <property type="evidence" value="ECO:0007669"/>
    <property type="project" value="InterPro"/>
</dbReference>
<proteinExistence type="predicted"/>
<dbReference type="SMART" id="SM00382">
    <property type="entry name" value="AAA"/>
    <property type="match status" value="1"/>
</dbReference>
<evidence type="ECO:0000256" key="3">
    <source>
        <dbReference type="ARBA" id="ARBA00022692"/>
    </source>
</evidence>
<dbReference type="SUPFAM" id="SSF52540">
    <property type="entry name" value="P-loop containing nucleoside triphosphate hydrolases"/>
    <property type="match status" value="1"/>
</dbReference>
<dbReference type="InterPro" id="IPR003439">
    <property type="entry name" value="ABC_transporter-like_ATP-bd"/>
</dbReference>
<feature type="transmembrane region" description="Helical" evidence="8">
    <location>
        <begin position="450"/>
        <end position="470"/>
    </location>
</feature>
<dbReference type="GO" id="GO:0016887">
    <property type="term" value="F:ATP hydrolysis activity"/>
    <property type="evidence" value="ECO:0007669"/>
    <property type="project" value="InterPro"/>
</dbReference>
<evidence type="ECO:0000256" key="8">
    <source>
        <dbReference type="SAM" id="Phobius"/>
    </source>
</evidence>
<dbReference type="OrthoDB" id="66620at2759"/>
<dbReference type="PANTHER" id="PTHR48041">
    <property type="entry name" value="ABC TRANSPORTER G FAMILY MEMBER 28"/>
    <property type="match status" value="1"/>
</dbReference>
<dbReference type="GO" id="GO:0016020">
    <property type="term" value="C:membrane"/>
    <property type="evidence" value="ECO:0007669"/>
    <property type="project" value="UniProtKB-SubCell"/>
</dbReference>
<dbReference type="PANTHER" id="PTHR48041:SF139">
    <property type="entry name" value="PROTEIN SCARLET"/>
    <property type="match status" value="1"/>
</dbReference>
<feature type="transmembrane region" description="Helical" evidence="8">
    <location>
        <begin position="477"/>
        <end position="503"/>
    </location>
</feature>
<keyword evidence="5" id="KW-0067">ATP-binding</keyword>
<dbReference type="Pfam" id="PF19055">
    <property type="entry name" value="ABC2_membrane_7"/>
    <property type="match status" value="1"/>
</dbReference>
<dbReference type="HOGENOM" id="CLU_000604_57_6_1"/>
<evidence type="ECO:0000313" key="10">
    <source>
        <dbReference type="EMBL" id="EAR87056.1"/>
    </source>
</evidence>
<gene>
    <name evidence="10" type="ORF">TTHERM_00418430</name>
</gene>
<evidence type="ECO:0000256" key="1">
    <source>
        <dbReference type="ARBA" id="ARBA00004141"/>
    </source>
</evidence>
<evidence type="ECO:0000313" key="11">
    <source>
        <dbReference type="Proteomes" id="UP000009168"/>
    </source>
</evidence>
<dbReference type="CDD" id="cd03213">
    <property type="entry name" value="ABCG_EPDR"/>
    <property type="match status" value="1"/>
</dbReference>
<dbReference type="InterPro" id="IPR013525">
    <property type="entry name" value="ABC2_TM"/>
</dbReference>